<dbReference type="HOGENOM" id="CLU_029307_7_4_1"/>
<evidence type="ECO:0000256" key="1">
    <source>
        <dbReference type="SAM" id="MobiDB-lite"/>
    </source>
</evidence>
<dbReference type="Gramene" id="PGSC0003DMT400097543">
    <property type="protein sequence ID" value="PGSC0003DMT400097543"/>
    <property type="gene ID" value="PGSC0003DMG400047114"/>
</dbReference>
<proteinExistence type="predicted"/>
<dbReference type="InParanoid" id="M1E0V3"/>
<reference evidence="3" key="1">
    <citation type="journal article" date="2011" name="Nature">
        <title>Genome sequence and analysis of the tuber crop potato.</title>
        <authorList>
            <consortium name="The Potato Genome Sequencing Consortium"/>
        </authorList>
    </citation>
    <scope>NUCLEOTIDE SEQUENCE [LARGE SCALE GENOMIC DNA]</scope>
    <source>
        <strain evidence="3">cv. DM1-3 516 R44</strain>
    </source>
</reference>
<dbReference type="PaxDb" id="4113-PGSC0003DMT400097543"/>
<protein>
    <submittedName>
        <fullName evidence="2">Uncharacterized protein</fullName>
    </submittedName>
</protein>
<evidence type="ECO:0000313" key="2">
    <source>
        <dbReference type="EnsemblPlants" id="PGSC0003DMT400097543"/>
    </source>
</evidence>
<name>M1E0V3_SOLTU</name>
<organism evidence="2 3">
    <name type="scientific">Solanum tuberosum</name>
    <name type="common">Potato</name>
    <dbReference type="NCBI Taxonomy" id="4113"/>
    <lineage>
        <taxon>Eukaryota</taxon>
        <taxon>Viridiplantae</taxon>
        <taxon>Streptophyta</taxon>
        <taxon>Embryophyta</taxon>
        <taxon>Tracheophyta</taxon>
        <taxon>Spermatophyta</taxon>
        <taxon>Magnoliopsida</taxon>
        <taxon>eudicotyledons</taxon>
        <taxon>Gunneridae</taxon>
        <taxon>Pentapetalae</taxon>
        <taxon>asterids</taxon>
        <taxon>lamiids</taxon>
        <taxon>Solanales</taxon>
        <taxon>Solanaceae</taxon>
        <taxon>Solanoideae</taxon>
        <taxon>Solaneae</taxon>
        <taxon>Solanum</taxon>
    </lineage>
</organism>
<dbReference type="AlphaFoldDB" id="M1E0V3"/>
<dbReference type="Proteomes" id="UP000011115">
    <property type="component" value="Unassembled WGS sequence"/>
</dbReference>
<dbReference type="EnsemblPlants" id="PGSC0003DMT400097543">
    <property type="protein sequence ID" value="PGSC0003DMT400097543"/>
    <property type="gene ID" value="PGSC0003DMG400047114"/>
</dbReference>
<reference evidence="2" key="2">
    <citation type="submission" date="2015-06" db="UniProtKB">
        <authorList>
            <consortium name="EnsemblPlants"/>
        </authorList>
    </citation>
    <scope>IDENTIFICATION</scope>
    <source>
        <strain evidence="2">DM1-3 516 R44</strain>
    </source>
</reference>
<evidence type="ECO:0000313" key="3">
    <source>
        <dbReference type="Proteomes" id="UP000011115"/>
    </source>
</evidence>
<feature type="region of interest" description="Disordered" evidence="1">
    <location>
        <begin position="81"/>
        <end position="106"/>
    </location>
</feature>
<keyword evidence="3" id="KW-1185">Reference proteome</keyword>
<feature type="compositionally biased region" description="Basic and acidic residues" evidence="1">
    <location>
        <begin position="22"/>
        <end position="40"/>
    </location>
</feature>
<accession>M1E0V3</accession>
<sequence>MARPKVAGRNVPPRHIRAQQFRRTDKSENKEASSSRRMHIDPVVPSWAQGFTNVIHALKAAHDLDNLVEANIAIQAEAERRENKKLKQANNNSGTDAQLDGETAQK</sequence>
<feature type="region of interest" description="Disordered" evidence="1">
    <location>
        <begin position="1"/>
        <end position="40"/>
    </location>
</feature>